<dbReference type="PANTHER" id="PTHR43899">
    <property type="entry name" value="RH59310P"/>
    <property type="match status" value="1"/>
</dbReference>
<accession>A0ABR7CMB9</accession>
<dbReference type="Gene3D" id="3.40.50.720">
    <property type="entry name" value="NAD(P)-binding Rossmann-like Domain"/>
    <property type="match status" value="1"/>
</dbReference>
<comment type="subcellular location">
    <subcellularLocation>
        <location evidence="1">Endoplasmic reticulum</location>
    </subcellularLocation>
</comment>
<dbReference type="PIRSF" id="PIRSF000126">
    <property type="entry name" value="11-beta-HSD1"/>
    <property type="match status" value="1"/>
</dbReference>
<name>A0ABR7CMB9_9BACT</name>
<comment type="caution">
    <text evidence="5">The sequence shown here is derived from an EMBL/GenBank/DDBJ whole genome shotgun (WGS) entry which is preliminary data.</text>
</comment>
<dbReference type="PANTHER" id="PTHR43899:SF13">
    <property type="entry name" value="RH59310P"/>
    <property type="match status" value="1"/>
</dbReference>
<gene>
    <name evidence="5" type="ORF">H8S08_07185</name>
</gene>
<dbReference type="InterPro" id="IPR036291">
    <property type="entry name" value="NAD(P)-bd_dom_sf"/>
</dbReference>
<protein>
    <submittedName>
        <fullName evidence="5">SDR family NAD(P)-dependent oxidoreductase</fullName>
    </submittedName>
</protein>
<evidence type="ECO:0000313" key="5">
    <source>
        <dbReference type="EMBL" id="MBC5616803.1"/>
    </source>
</evidence>
<dbReference type="Pfam" id="PF00106">
    <property type="entry name" value="adh_short"/>
    <property type="match status" value="1"/>
</dbReference>
<evidence type="ECO:0000256" key="3">
    <source>
        <dbReference type="ARBA" id="ARBA00023002"/>
    </source>
</evidence>
<evidence type="ECO:0000313" key="6">
    <source>
        <dbReference type="Proteomes" id="UP000636891"/>
    </source>
</evidence>
<dbReference type="PRINTS" id="PR00080">
    <property type="entry name" value="SDRFAMILY"/>
</dbReference>
<dbReference type="CDD" id="cd05233">
    <property type="entry name" value="SDR_c"/>
    <property type="match status" value="1"/>
</dbReference>
<keyword evidence="3" id="KW-0560">Oxidoreductase</keyword>
<dbReference type="InterPro" id="IPR051019">
    <property type="entry name" value="VLCFA-Steroid_DH"/>
</dbReference>
<dbReference type="PRINTS" id="PR00081">
    <property type="entry name" value="GDHRDH"/>
</dbReference>
<evidence type="ECO:0000256" key="2">
    <source>
        <dbReference type="ARBA" id="ARBA00006484"/>
    </source>
</evidence>
<evidence type="ECO:0000256" key="4">
    <source>
        <dbReference type="RuleBase" id="RU000363"/>
    </source>
</evidence>
<dbReference type="InterPro" id="IPR020904">
    <property type="entry name" value="Sc_DH/Rdtase_CS"/>
</dbReference>
<dbReference type="EMBL" id="JACOOK010000003">
    <property type="protein sequence ID" value="MBC5616803.1"/>
    <property type="molecule type" value="Genomic_DNA"/>
</dbReference>
<proteinExistence type="inferred from homology"/>
<dbReference type="RefSeq" id="WP_101572574.1">
    <property type="nucleotide sequence ID" value="NZ_JACOOK010000003.1"/>
</dbReference>
<dbReference type="Proteomes" id="UP000636891">
    <property type="component" value="Unassembled WGS sequence"/>
</dbReference>
<evidence type="ECO:0000256" key="1">
    <source>
        <dbReference type="ARBA" id="ARBA00004240"/>
    </source>
</evidence>
<dbReference type="PROSITE" id="PS00061">
    <property type="entry name" value="ADH_SHORT"/>
    <property type="match status" value="1"/>
</dbReference>
<sequence>MNAQQRPTPLALVTGASSGIGYQYARLLAEKGYDLLLVSNEELRIAEVARELRRQFGVRADGLCRDLSLADAADSLFEYTRQQGFEVEVLVNNAGVFFFDDLTETDSRRIERMIGLHVQTVTMLCRYFGAAMKARGKGYILNMSSMSAGMPFPGISVYAATKSYLKQFSKAIHNELYDYGVRVTAVCPGAVATDLYNLSGHYQRLGLRLGILMRPERLARKGLRALFAGRRCVTPGAVNHLFMPLAALVPSRLIRLIKRRAKFYRYGR</sequence>
<dbReference type="SUPFAM" id="SSF51735">
    <property type="entry name" value="NAD(P)-binding Rossmann-fold domains"/>
    <property type="match status" value="1"/>
</dbReference>
<comment type="similarity">
    <text evidence="2 4">Belongs to the short-chain dehydrogenases/reductases (SDR) family.</text>
</comment>
<reference evidence="5 6" key="1">
    <citation type="submission" date="2020-08" db="EMBL/GenBank/DDBJ databases">
        <title>Genome public.</title>
        <authorList>
            <person name="Liu C."/>
            <person name="Sun Q."/>
        </authorList>
    </citation>
    <scope>NUCLEOTIDE SEQUENCE [LARGE SCALE GENOMIC DNA]</scope>
    <source>
        <strain evidence="5 6">New-7</strain>
    </source>
</reference>
<organism evidence="5 6">
    <name type="scientific">Alistipes hominis</name>
    <dbReference type="NCBI Taxonomy" id="2763015"/>
    <lineage>
        <taxon>Bacteria</taxon>
        <taxon>Pseudomonadati</taxon>
        <taxon>Bacteroidota</taxon>
        <taxon>Bacteroidia</taxon>
        <taxon>Bacteroidales</taxon>
        <taxon>Rikenellaceae</taxon>
        <taxon>Alistipes</taxon>
    </lineage>
</organism>
<dbReference type="InterPro" id="IPR002347">
    <property type="entry name" value="SDR_fam"/>
</dbReference>
<keyword evidence="6" id="KW-1185">Reference proteome</keyword>